<dbReference type="EMBL" id="CM004403">
    <property type="protein sequence ID" value="OAY25234.1"/>
    <property type="molecule type" value="Genomic_DNA"/>
</dbReference>
<sequence length="60" mass="6766">MNVITIFQHSKNQVNLPHGSNSKETTTASIRQKPESLEPEQGPKSSRDRICLRAVRQSSF</sequence>
<evidence type="ECO:0000313" key="2">
    <source>
        <dbReference type="EMBL" id="OAY25234.1"/>
    </source>
</evidence>
<feature type="region of interest" description="Disordered" evidence="1">
    <location>
        <begin position="1"/>
        <end position="52"/>
    </location>
</feature>
<protein>
    <submittedName>
        <fullName evidence="2">Uncharacterized protein</fullName>
    </submittedName>
</protein>
<name>A0A2C9U6V3_MANES</name>
<evidence type="ECO:0000256" key="1">
    <source>
        <dbReference type="SAM" id="MobiDB-lite"/>
    </source>
</evidence>
<gene>
    <name evidence="2" type="ORF">MANES_17G077600</name>
</gene>
<feature type="compositionally biased region" description="Polar residues" evidence="1">
    <location>
        <begin position="1"/>
        <end position="30"/>
    </location>
</feature>
<organism evidence="2">
    <name type="scientific">Manihot esculenta</name>
    <name type="common">Cassava</name>
    <name type="synonym">Jatropha manihot</name>
    <dbReference type="NCBI Taxonomy" id="3983"/>
    <lineage>
        <taxon>Eukaryota</taxon>
        <taxon>Viridiplantae</taxon>
        <taxon>Streptophyta</taxon>
        <taxon>Embryophyta</taxon>
        <taxon>Tracheophyta</taxon>
        <taxon>Spermatophyta</taxon>
        <taxon>Magnoliopsida</taxon>
        <taxon>eudicotyledons</taxon>
        <taxon>Gunneridae</taxon>
        <taxon>Pentapetalae</taxon>
        <taxon>rosids</taxon>
        <taxon>fabids</taxon>
        <taxon>Malpighiales</taxon>
        <taxon>Euphorbiaceae</taxon>
        <taxon>Crotonoideae</taxon>
        <taxon>Manihoteae</taxon>
        <taxon>Manihot</taxon>
    </lineage>
</organism>
<proteinExistence type="predicted"/>
<dbReference type="AlphaFoldDB" id="A0A2C9U6V3"/>
<accession>A0A2C9U6V3</accession>
<reference evidence="2" key="1">
    <citation type="submission" date="2016-02" db="EMBL/GenBank/DDBJ databases">
        <title>WGS assembly of Manihot esculenta.</title>
        <authorList>
            <person name="Bredeson J.V."/>
            <person name="Prochnik S.E."/>
            <person name="Lyons J.B."/>
            <person name="Schmutz J."/>
            <person name="Grimwood J."/>
            <person name="Vrebalov J."/>
            <person name="Bart R.S."/>
            <person name="Amuge T."/>
            <person name="Ferguson M.E."/>
            <person name="Green R."/>
            <person name="Putnam N."/>
            <person name="Stites J."/>
            <person name="Rounsley S."/>
            <person name="Rokhsar D.S."/>
        </authorList>
    </citation>
    <scope>NUCLEOTIDE SEQUENCE [LARGE SCALE GENOMIC DNA]</scope>
    <source>
        <tissue evidence="2">Leaf</tissue>
    </source>
</reference>